<proteinExistence type="predicted"/>
<name>A0A0G2J940_9EURO</name>
<protein>
    <submittedName>
        <fullName evidence="2">Uncharacterized protein</fullName>
    </submittedName>
</protein>
<reference evidence="3" key="1">
    <citation type="journal article" date="2015" name="PLoS Genet.">
        <title>The dynamic genome and transcriptome of the human fungal pathogen Blastomyces and close relative Emmonsia.</title>
        <authorList>
            <person name="Munoz J.F."/>
            <person name="Gauthier G.M."/>
            <person name="Desjardins C.A."/>
            <person name="Gallo J.E."/>
            <person name="Holder J."/>
            <person name="Sullivan T.D."/>
            <person name="Marty A.J."/>
            <person name="Carmen J.C."/>
            <person name="Chen Z."/>
            <person name="Ding L."/>
            <person name="Gujja S."/>
            <person name="Magrini V."/>
            <person name="Misas E."/>
            <person name="Mitreva M."/>
            <person name="Priest M."/>
            <person name="Saif S."/>
            <person name="Whiston E.A."/>
            <person name="Young S."/>
            <person name="Zeng Q."/>
            <person name="Goldman W.E."/>
            <person name="Mardis E.R."/>
            <person name="Taylor J.W."/>
            <person name="McEwen J.G."/>
            <person name="Clay O.K."/>
            <person name="Klein B.S."/>
            <person name="Cuomo C.A."/>
        </authorList>
    </citation>
    <scope>NUCLEOTIDE SEQUENCE [LARGE SCALE GENOMIC DNA]</scope>
    <source>
        <strain evidence="3">UAMH 3008</strain>
    </source>
</reference>
<gene>
    <name evidence="2" type="ORF">EMCG_00299</name>
</gene>
<feature type="region of interest" description="Disordered" evidence="1">
    <location>
        <begin position="1"/>
        <end position="169"/>
    </location>
</feature>
<dbReference type="AlphaFoldDB" id="A0A0G2J940"/>
<evidence type="ECO:0000256" key="1">
    <source>
        <dbReference type="SAM" id="MobiDB-lite"/>
    </source>
</evidence>
<sequence length="169" mass="17485">MDEIPNPTADHWSEPPKTPGNEFDRILEEISSDDGSPPLGGNWRNTDEHATTPSGSNLSGFASDRLGTPVEADTVAEGATEAGLRTYWSGGSSDGSIVVDGSTEIGHGGEPTSESAGGQTSPPPLPAREAPTNQGDGLDGMADDDGASLTSREISGQLPSFNYRPAFSR</sequence>
<feature type="compositionally biased region" description="Polar residues" evidence="1">
    <location>
        <begin position="148"/>
        <end position="160"/>
    </location>
</feature>
<dbReference type="VEuPathDB" id="FungiDB:EMCG_00299"/>
<dbReference type="Proteomes" id="UP000034164">
    <property type="component" value="Unassembled WGS sequence"/>
</dbReference>
<accession>A0A0G2J940</accession>
<organism evidence="2 3">
    <name type="scientific">[Emmonsia] crescens</name>
    <dbReference type="NCBI Taxonomy" id="73230"/>
    <lineage>
        <taxon>Eukaryota</taxon>
        <taxon>Fungi</taxon>
        <taxon>Dikarya</taxon>
        <taxon>Ascomycota</taxon>
        <taxon>Pezizomycotina</taxon>
        <taxon>Eurotiomycetes</taxon>
        <taxon>Eurotiomycetidae</taxon>
        <taxon>Onygenales</taxon>
        <taxon>Ajellomycetaceae</taxon>
        <taxon>Emergomyces</taxon>
    </lineage>
</organism>
<feature type="compositionally biased region" description="Polar residues" evidence="1">
    <location>
        <begin position="51"/>
        <end position="60"/>
    </location>
</feature>
<evidence type="ECO:0000313" key="3">
    <source>
        <dbReference type="Proteomes" id="UP000034164"/>
    </source>
</evidence>
<feature type="compositionally biased region" description="Low complexity" evidence="1">
    <location>
        <begin position="89"/>
        <end position="102"/>
    </location>
</feature>
<dbReference type="OrthoDB" id="4187800at2759"/>
<dbReference type="EMBL" id="LCZI01000992">
    <property type="protein sequence ID" value="KKZ63316.1"/>
    <property type="molecule type" value="Genomic_DNA"/>
</dbReference>
<comment type="caution">
    <text evidence="2">The sequence shown here is derived from an EMBL/GenBank/DDBJ whole genome shotgun (WGS) entry which is preliminary data.</text>
</comment>
<evidence type="ECO:0000313" key="2">
    <source>
        <dbReference type="EMBL" id="KKZ63316.1"/>
    </source>
</evidence>